<comment type="caution">
    <text evidence="2">The sequence shown here is derived from an EMBL/GenBank/DDBJ whole genome shotgun (WGS) entry which is preliminary data.</text>
</comment>
<protein>
    <submittedName>
        <fullName evidence="2">Uncharacterized protein</fullName>
    </submittedName>
</protein>
<feature type="region of interest" description="Disordered" evidence="1">
    <location>
        <begin position="150"/>
        <end position="213"/>
    </location>
</feature>
<dbReference type="EMBL" id="LRBS01000121">
    <property type="protein sequence ID" value="OII71582.1"/>
    <property type="molecule type" value="Genomic_DNA"/>
</dbReference>
<gene>
    <name evidence="2" type="ORF">cand_032950</name>
</gene>
<feature type="compositionally biased region" description="Basic and acidic residues" evidence="1">
    <location>
        <begin position="174"/>
        <end position="198"/>
    </location>
</feature>
<dbReference type="AlphaFoldDB" id="A0A1J4MBK1"/>
<dbReference type="OrthoDB" id="343536at2759"/>
<evidence type="ECO:0000256" key="1">
    <source>
        <dbReference type="SAM" id="MobiDB-lite"/>
    </source>
</evidence>
<reference evidence="2 3" key="1">
    <citation type="submission" date="2016-10" db="EMBL/GenBank/DDBJ databases">
        <title>Reductive evolution of mitochondrial metabolism and differential evolution of invasion-related proteins in Cryptosporidium.</title>
        <authorList>
            <person name="Liu S."/>
            <person name="Roellig D.M."/>
            <person name="Guo Y."/>
            <person name="Li N."/>
            <person name="Frace M.A."/>
            <person name="Tang K."/>
            <person name="Zhang L."/>
            <person name="Feng Y."/>
            <person name="Xiao L."/>
        </authorList>
    </citation>
    <scope>NUCLEOTIDE SEQUENCE [LARGE SCALE GENOMIC DNA]</scope>
    <source>
        <strain evidence="2">30847</strain>
    </source>
</reference>
<organism evidence="2 3">
    <name type="scientific">Cryptosporidium andersoni</name>
    <dbReference type="NCBI Taxonomy" id="117008"/>
    <lineage>
        <taxon>Eukaryota</taxon>
        <taxon>Sar</taxon>
        <taxon>Alveolata</taxon>
        <taxon>Apicomplexa</taxon>
        <taxon>Conoidasida</taxon>
        <taxon>Coccidia</taxon>
        <taxon>Eucoccidiorida</taxon>
        <taxon>Eimeriorina</taxon>
        <taxon>Cryptosporidiidae</taxon>
        <taxon>Cryptosporidium</taxon>
    </lineage>
</organism>
<name>A0A1J4MBK1_9CRYT</name>
<dbReference type="Proteomes" id="UP000186804">
    <property type="component" value="Unassembled WGS sequence"/>
</dbReference>
<dbReference type="VEuPathDB" id="CryptoDB:cand_032950"/>
<accession>A0A1J4MBK1</accession>
<feature type="compositionally biased region" description="Polar residues" evidence="1">
    <location>
        <begin position="151"/>
        <end position="161"/>
    </location>
</feature>
<evidence type="ECO:0000313" key="3">
    <source>
        <dbReference type="Proteomes" id="UP000186804"/>
    </source>
</evidence>
<proteinExistence type="predicted"/>
<sequence length="213" mass="24934">MSVISGLDFFLNGTSIPPVSGKLLYGFKNKKKSMEECVDDWKNLSVEERNIYNSECKRLHKLIFKNIKPLQPWDFYDLKQTTPSHLFYFHNYASQQAIYPELSDDEIWRKCSNKLLEIKKDEKVSELFKSKSSEVNNYFQMMLREEELLTEQESSNDSSADSDLGIEGKSVQNKHIEKELGKQSEMLNDNHIEDELKKQGRRLKSRYSISNSD</sequence>
<dbReference type="RefSeq" id="XP_067066772.1">
    <property type="nucleotide sequence ID" value="XM_067213521.1"/>
</dbReference>
<dbReference type="GeneID" id="92367479"/>
<evidence type="ECO:0000313" key="2">
    <source>
        <dbReference type="EMBL" id="OII71582.1"/>
    </source>
</evidence>
<keyword evidence="3" id="KW-1185">Reference proteome</keyword>